<dbReference type="Gene3D" id="3.10.180.10">
    <property type="entry name" value="2,3-Dihydroxybiphenyl 1,2-Dioxygenase, domain 1"/>
    <property type="match status" value="1"/>
</dbReference>
<dbReference type="Pfam" id="PF00903">
    <property type="entry name" value="Glyoxalase"/>
    <property type="match status" value="1"/>
</dbReference>
<name>A0ABT0RUJ3_9SPHN</name>
<dbReference type="EMBL" id="JAMGBA010000002">
    <property type="protein sequence ID" value="MCL6698564.1"/>
    <property type="molecule type" value="Genomic_DNA"/>
</dbReference>
<dbReference type="Proteomes" id="UP001203410">
    <property type="component" value="Unassembled WGS sequence"/>
</dbReference>
<evidence type="ECO:0000259" key="1">
    <source>
        <dbReference type="PROSITE" id="PS51819"/>
    </source>
</evidence>
<proteinExistence type="predicted"/>
<dbReference type="InterPro" id="IPR029068">
    <property type="entry name" value="Glyas_Bleomycin-R_OHBP_Dase"/>
</dbReference>
<evidence type="ECO:0000313" key="2">
    <source>
        <dbReference type="EMBL" id="MCL6698564.1"/>
    </source>
</evidence>
<keyword evidence="3" id="KW-1185">Reference proteome</keyword>
<dbReference type="SUPFAM" id="SSF54593">
    <property type="entry name" value="Glyoxalase/Bleomycin resistance protein/Dihydroxybiphenyl dioxygenase"/>
    <property type="match status" value="1"/>
</dbReference>
<protein>
    <submittedName>
        <fullName evidence="2">VOC family protein</fullName>
    </submittedName>
</protein>
<accession>A0ABT0RUJ3</accession>
<feature type="domain" description="VOC" evidence="1">
    <location>
        <begin position="6"/>
        <end position="118"/>
    </location>
</feature>
<gene>
    <name evidence="2" type="ORF">LZ496_07170</name>
</gene>
<dbReference type="RefSeq" id="WP_249903964.1">
    <property type="nucleotide sequence ID" value="NZ_JAMGBA010000002.1"/>
</dbReference>
<dbReference type="PROSITE" id="PS51819">
    <property type="entry name" value="VOC"/>
    <property type="match status" value="1"/>
</dbReference>
<reference evidence="2 3" key="1">
    <citation type="submission" date="2022-05" db="EMBL/GenBank/DDBJ databases">
        <authorList>
            <person name="Jo J.-H."/>
            <person name="Im W.-T."/>
        </authorList>
    </citation>
    <scope>NUCLEOTIDE SEQUENCE [LARGE SCALE GENOMIC DNA]</scope>
    <source>
        <strain evidence="2 3">NSE70-1</strain>
    </source>
</reference>
<evidence type="ECO:0000313" key="3">
    <source>
        <dbReference type="Proteomes" id="UP001203410"/>
    </source>
</evidence>
<dbReference type="InterPro" id="IPR004360">
    <property type="entry name" value="Glyas_Fos-R_dOase_dom"/>
</dbReference>
<dbReference type="CDD" id="cd06587">
    <property type="entry name" value="VOC"/>
    <property type="match status" value="1"/>
</dbReference>
<sequence>MARITGLGGIFYKVADPEKTRAWYQESLGIGGEWGAMFPFKKDDPEGFTLFSPFKADSDYFGPSAKEFMVNLRVDDLDGVVADLEGKGIEILGRQDEDYGRFAWIMDPDGVKVELWQQLGPAPE</sequence>
<comment type="caution">
    <text evidence="2">The sequence shown here is derived from an EMBL/GenBank/DDBJ whole genome shotgun (WGS) entry which is preliminary data.</text>
</comment>
<dbReference type="InterPro" id="IPR037523">
    <property type="entry name" value="VOC_core"/>
</dbReference>
<organism evidence="2 3">
    <name type="scientific">Sphingomonas caseinilyticus</name>
    <dbReference type="NCBI Taxonomy" id="2908205"/>
    <lineage>
        <taxon>Bacteria</taxon>
        <taxon>Pseudomonadati</taxon>
        <taxon>Pseudomonadota</taxon>
        <taxon>Alphaproteobacteria</taxon>
        <taxon>Sphingomonadales</taxon>
        <taxon>Sphingomonadaceae</taxon>
        <taxon>Sphingomonas</taxon>
    </lineage>
</organism>